<sequence length="263" mass="28965">MNVVGTLRARCRRVTRRSPWAYALVVRARRARGLDARLADRGTKICVEGYPSTGNTLATFVILRCWPDVGPAQIASHRHSPAAVKSAVRRGVPTIVLVREPVAAIASNVVRFGQSVEMAADDYIDFHGAVVRELAGGASIAVVDFETLMKHTEEYARVAARLMGRSLDPERLAAAKLEFSEKVRESMDILGRRPSDWALPHPEKDHLKDQVAEKLVADHRRLERAGRAHAEVRRLAGLDARPGPITPTSSSHEVECSRTESTD</sequence>
<evidence type="ECO:0000313" key="3">
    <source>
        <dbReference type="Proteomes" id="UP000283644"/>
    </source>
</evidence>
<dbReference type="EMBL" id="QXGH01000045">
    <property type="protein sequence ID" value="RHW23502.1"/>
    <property type="molecule type" value="Genomic_DNA"/>
</dbReference>
<evidence type="ECO:0008006" key="4">
    <source>
        <dbReference type="Google" id="ProtNLM"/>
    </source>
</evidence>
<keyword evidence="3" id="KW-1185">Reference proteome</keyword>
<name>A0A417XSS4_9ACTN</name>
<gene>
    <name evidence="2" type="ORF">D0Z08_29240</name>
</gene>
<evidence type="ECO:0000313" key="2">
    <source>
        <dbReference type="EMBL" id="RHW23502.1"/>
    </source>
</evidence>
<dbReference type="SUPFAM" id="SSF52540">
    <property type="entry name" value="P-loop containing nucleoside triphosphate hydrolases"/>
    <property type="match status" value="1"/>
</dbReference>
<evidence type="ECO:0000256" key="1">
    <source>
        <dbReference type="SAM" id="MobiDB-lite"/>
    </source>
</evidence>
<feature type="compositionally biased region" description="Basic and acidic residues" evidence="1">
    <location>
        <begin position="252"/>
        <end position="263"/>
    </location>
</feature>
<dbReference type="Proteomes" id="UP000283644">
    <property type="component" value="Unassembled WGS sequence"/>
</dbReference>
<dbReference type="AlphaFoldDB" id="A0A417XSS4"/>
<proteinExistence type="predicted"/>
<organism evidence="2 3">
    <name type="scientific">Nocardioides immobilis</name>
    <dbReference type="NCBI Taxonomy" id="2049295"/>
    <lineage>
        <taxon>Bacteria</taxon>
        <taxon>Bacillati</taxon>
        <taxon>Actinomycetota</taxon>
        <taxon>Actinomycetes</taxon>
        <taxon>Propionibacteriales</taxon>
        <taxon>Nocardioidaceae</taxon>
        <taxon>Nocardioides</taxon>
    </lineage>
</organism>
<dbReference type="InterPro" id="IPR027417">
    <property type="entry name" value="P-loop_NTPase"/>
</dbReference>
<reference evidence="2 3" key="1">
    <citation type="submission" date="2018-09" db="EMBL/GenBank/DDBJ databases">
        <title>Genome sequencing of Nocardioides immobilis CCTCC AB 2017083 for comparison to Nocardioides silvaticus.</title>
        <authorList>
            <person name="Li C."/>
            <person name="Wang G."/>
        </authorList>
    </citation>
    <scope>NUCLEOTIDE SEQUENCE [LARGE SCALE GENOMIC DNA]</scope>
    <source>
        <strain evidence="2 3">CCTCC AB 2017083</strain>
    </source>
</reference>
<comment type="caution">
    <text evidence="2">The sequence shown here is derived from an EMBL/GenBank/DDBJ whole genome shotgun (WGS) entry which is preliminary data.</text>
</comment>
<feature type="region of interest" description="Disordered" evidence="1">
    <location>
        <begin position="233"/>
        <end position="263"/>
    </location>
</feature>
<accession>A0A417XSS4</accession>
<protein>
    <recommendedName>
        <fullName evidence="4">Sulfotransferase family protein</fullName>
    </recommendedName>
</protein>